<dbReference type="SUPFAM" id="SSF56731">
    <property type="entry name" value="DNA primase core"/>
    <property type="match status" value="1"/>
</dbReference>
<dbReference type="InterPro" id="IPR050219">
    <property type="entry name" value="DnaG_primase"/>
</dbReference>
<reference evidence="2 3" key="1">
    <citation type="submission" date="2019-06" db="EMBL/GenBank/DDBJ databases">
        <title>Draft genome sequences of 15 bacterial species constituting the stable defined intestinal microbiota of the GM15 gnotobiotic mouse model.</title>
        <authorList>
            <person name="Elie C."/>
            <person name="Mathieu A."/>
            <person name="Saliou A."/>
            <person name="Darnaud M."/>
            <person name="Leulier F."/>
            <person name="Tamellini A."/>
        </authorList>
    </citation>
    <scope>NUCLEOTIDE SEQUENCE [LARGE SCALE GENOMIC DNA]</scope>
    <source>
        <strain evidence="2 3">JM4-15</strain>
    </source>
</reference>
<dbReference type="GO" id="GO:0003677">
    <property type="term" value="F:DNA binding"/>
    <property type="evidence" value="ECO:0007669"/>
    <property type="project" value="InterPro"/>
</dbReference>
<evidence type="ECO:0000259" key="1">
    <source>
        <dbReference type="Pfam" id="PF13154"/>
    </source>
</evidence>
<dbReference type="GO" id="GO:0008270">
    <property type="term" value="F:zinc ion binding"/>
    <property type="evidence" value="ECO:0007669"/>
    <property type="project" value="InterPro"/>
</dbReference>
<protein>
    <submittedName>
        <fullName evidence="2">DUF3991 domain-containing protein</fullName>
    </submittedName>
</protein>
<dbReference type="InterPro" id="IPR036977">
    <property type="entry name" value="DNA_primase_Znf_CHC2"/>
</dbReference>
<dbReference type="Gene3D" id="3.90.580.10">
    <property type="entry name" value="Zinc finger, CHC2-type domain"/>
    <property type="match status" value="1"/>
</dbReference>
<dbReference type="RefSeq" id="WP_162220991.1">
    <property type="nucleotide sequence ID" value="NZ_JANJZM010000012.1"/>
</dbReference>
<dbReference type="InterPro" id="IPR025054">
    <property type="entry name" value="DUF3991"/>
</dbReference>
<proteinExistence type="predicted"/>
<dbReference type="AlphaFoldDB" id="A0A845SYM8"/>
<dbReference type="GO" id="GO:0006269">
    <property type="term" value="P:DNA replication, synthesis of primer"/>
    <property type="evidence" value="ECO:0007669"/>
    <property type="project" value="TreeGrafter"/>
</dbReference>
<dbReference type="PANTHER" id="PTHR30313:SF2">
    <property type="entry name" value="DNA PRIMASE"/>
    <property type="match status" value="1"/>
</dbReference>
<dbReference type="GO" id="GO:0005737">
    <property type="term" value="C:cytoplasm"/>
    <property type="evidence" value="ECO:0007669"/>
    <property type="project" value="TreeGrafter"/>
</dbReference>
<organism evidence="2 3">
    <name type="scientific">Anaerotruncus colihominis</name>
    <dbReference type="NCBI Taxonomy" id="169435"/>
    <lineage>
        <taxon>Bacteria</taxon>
        <taxon>Bacillati</taxon>
        <taxon>Bacillota</taxon>
        <taxon>Clostridia</taxon>
        <taxon>Eubacteriales</taxon>
        <taxon>Oscillospiraceae</taxon>
        <taxon>Anaerotruncus</taxon>
    </lineage>
</organism>
<dbReference type="CDD" id="cd01029">
    <property type="entry name" value="TOPRIM_primases"/>
    <property type="match status" value="1"/>
</dbReference>
<name>A0A845SYM8_9FIRM</name>
<dbReference type="InterPro" id="IPR034154">
    <property type="entry name" value="TOPRIM_DnaG/twinkle"/>
</dbReference>
<dbReference type="Pfam" id="PF13154">
    <property type="entry name" value="DUF3991"/>
    <property type="match status" value="1"/>
</dbReference>
<comment type="caution">
    <text evidence="2">The sequence shown here is derived from an EMBL/GenBank/DDBJ whole genome shotgun (WGS) entry which is preliminary data.</text>
</comment>
<evidence type="ECO:0000313" key="2">
    <source>
        <dbReference type="EMBL" id="NDO39017.1"/>
    </source>
</evidence>
<sequence>METAKGTDLPDLLEHLGYTVRRLGSRYHTTREMDSLRIKDRRTWKRYSNGTGGDAITFLQEFCGKDFREAVNYLLEFNGGRARDSPIPHPKPVQKKEKPVFTLPIAHADQRRVFAYLQKRGISAQVIRGFIDSGLLYEDSLHHNCVFVGREVSGKPVFASKRGTYDLNGSGFKGDAVGSDKNVAFRLPCDPALDWVAVFEAPIDLMSFCTLHRQVRSNAVALCGLYQGPLDTYLRENPHLKRIVLCLDADGPGREATEKFQAEYAEKGYTVSVRAPAQGKDWNECLLQRGRTRERGK</sequence>
<accession>A0A845SYM8</accession>
<dbReference type="Proteomes" id="UP000462501">
    <property type="component" value="Unassembled WGS sequence"/>
</dbReference>
<dbReference type="Gene3D" id="3.40.1360.10">
    <property type="match status" value="1"/>
</dbReference>
<dbReference type="SUPFAM" id="SSF57783">
    <property type="entry name" value="Zinc beta-ribbon"/>
    <property type="match status" value="1"/>
</dbReference>
<dbReference type="EMBL" id="VIQT01000009">
    <property type="protein sequence ID" value="NDO39017.1"/>
    <property type="molecule type" value="Genomic_DNA"/>
</dbReference>
<dbReference type="Pfam" id="PF13155">
    <property type="entry name" value="Toprim_2"/>
    <property type="match status" value="1"/>
</dbReference>
<feature type="domain" description="DUF3991" evidence="1">
    <location>
        <begin position="115"/>
        <end position="187"/>
    </location>
</feature>
<dbReference type="PANTHER" id="PTHR30313">
    <property type="entry name" value="DNA PRIMASE"/>
    <property type="match status" value="1"/>
</dbReference>
<evidence type="ECO:0000313" key="3">
    <source>
        <dbReference type="Proteomes" id="UP000462501"/>
    </source>
</evidence>
<gene>
    <name evidence="2" type="ORF">FMM72_07070</name>
</gene>